<dbReference type="PANTHER" id="PTHR14679:SF1">
    <property type="entry name" value="GEM-ASSOCIATED PROTEIN 7"/>
    <property type="match status" value="1"/>
</dbReference>
<accession>H2ZU73</accession>
<dbReference type="InterPro" id="IPR024642">
    <property type="entry name" value="SUZ-C"/>
</dbReference>
<sequence length="130" mass="14628">KVAMMRMPVSMTRLPHGPDGTSWGFDPNSPRYQALGPSSISSSNPDTALDLSREQQAWSVLRERYLQSLLSMAGREVRFALYDKVHVAALFGASDIYILNFQVSNLQTPLRVQKEALLHCPDIILYSFEL</sequence>
<reference evidence="3" key="3">
    <citation type="submission" date="2025-09" db="UniProtKB">
        <authorList>
            <consortium name="Ensembl"/>
        </authorList>
    </citation>
    <scope>IDENTIFICATION</scope>
</reference>
<dbReference type="OMA" id="QECPVAQ"/>
<dbReference type="Ensembl" id="ENSLACT00000000953.1">
    <property type="protein sequence ID" value="ENSLACP00000000944.1"/>
    <property type="gene ID" value="ENSLACG00000000843.1"/>
</dbReference>
<feature type="region of interest" description="Disordered" evidence="1">
    <location>
        <begin position="1"/>
        <end position="29"/>
    </location>
</feature>
<protein>
    <submittedName>
        <fullName evidence="3">Gem (nuclear organelle) associated protein 7</fullName>
    </submittedName>
</protein>
<name>H2ZU73_LATCH</name>
<evidence type="ECO:0000313" key="3">
    <source>
        <dbReference type="Ensembl" id="ENSLACP00000000944.1"/>
    </source>
</evidence>
<dbReference type="FunCoup" id="H2ZU73">
    <property type="interactions" value="794"/>
</dbReference>
<keyword evidence="4" id="KW-1185">Reference proteome</keyword>
<dbReference type="Bgee" id="ENSLACG00000000843">
    <property type="expression patterns" value="Expressed in muscle tissue and 3 other cell types or tissues"/>
</dbReference>
<dbReference type="AlphaFoldDB" id="H2ZU73"/>
<feature type="domain" description="SUZ-C" evidence="2">
    <location>
        <begin position="1"/>
        <end position="29"/>
    </location>
</feature>
<dbReference type="PROSITE" id="PS51938">
    <property type="entry name" value="SUZ_C"/>
    <property type="match status" value="1"/>
</dbReference>
<dbReference type="Pfam" id="PF11095">
    <property type="entry name" value="Gemin7"/>
    <property type="match status" value="1"/>
</dbReference>
<evidence type="ECO:0000313" key="4">
    <source>
        <dbReference type="Proteomes" id="UP000008672"/>
    </source>
</evidence>
<dbReference type="Gene3D" id="2.30.30.100">
    <property type="match status" value="1"/>
</dbReference>
<dbReference type="GO" id="GO:0000387">
    <property type="term" value="P:spliceosomal snRNP assembly"/>
    <property type="evidence" value="ECO:0007669"/>
    <property type="project" value="TreeGrafter"/>
</dbReference>
<reference evidence="3" key="2">
    <citation type="submission" date="2025-08" db="UniProtKB">
        <authorList>
            <consortium name="Ensembl"/>
        </authorList>
    </citation>
    <scope>IDENTIFICATION</scope>
</reference>
<reference evidence="4" key="1">
    <citation type="submission" date="2011-08" db="EMBL/GenBank/DDBJ databases">
        <title>The draft genome of Latimeria chalumnae.</title>
        <authorList>
            <person name="Di Palma F."/>
            <person name="Alfoldi J."/>
            <person name="Johnson J."/>
            <person name="Berlin A."/>
            <person name="Gnerre S."/>
            <person name="Jaffe D."/>
            <person name="MacCallum I."/>
            <person name="Young S."/>
            <person name="Walker B.J."/>
            <person name="Lander E."/>
            <person name="Lindblad-Toh K."/>
        </authorList>
    </citation>
    <scope>NUCLEOTIDE SEQUENCE [LARGE SCALE GENOMIC DNA]</scope>
    <source>
        <strain evidence="4">Wild caught</strain>
    </source>
</reference>
<evidence type="ECO:0000259" key="2">
    <source>
        <dbReference type="PROSITE" id="PS51938"/>
    </source>
</evidence>
<dbReference type="HOGENOM" id="CLU_2031900_0_0_1"/>
<dbReference type="GeneTree" id="ENSGT00390000018039"/>
<dbReference type="eggNOG" id="ENOG502S59N">
    <property type="taxonomic scope" value="Eukaryota"/>
</dbReference>
<dbReference type="InParanoid" id="H2ZU73"/>
<organism evidence="3 4">
    <name type="scientific">Latimeria chalumnae</name>
    <name type="common">Coelacanth</name>
    <dbReference type="NCBI Taxonomy" id="7897"/>
    <lineage>
        <taxon>Eukaryota</taxon>
        <taxon>Metazoa</taxon>
        <taxon>Chordata</taxon>
        <taxon>Craniata</taxon>
        <taxon>Vertebrata</taxon>
        <taxon>Euteleostomi</taxon>
        <taxon>Coelacanthiformes</taxon>
        <taxon>Coelacanthidae</taxon>
        <taxon>Latimeria</taxon>
    </lineage>
</organism>
<dbReference type="Proteomes" id="UP000008672">
    <property type="component" value="Unassembled WGS sequence"/>
</dbReference>
<dbReference type="GO" id="GO:0034719">
    <property type="term" value="C:SMN-Sm protein complex"/>
    <property type="evidence" value="ECO:0007669"/>
    <property type="project" value="InterPro"/>
</dbReference>
<proteinExistence type="predicted"/>
<dbReference type="InterPro" id="IPR020338">
    <property type="entry name" value="SMN_gemin7"/>
</dbReference>
<dbReference type="PANTHER" id="PTHR14679">
    <property type="entry name" value="GEM-ASSOCIATED PROTEIN 7"/>
    <property type="match status" value="1"/>
</dbReference>
<evidence type="ECO:0000256" key="1">
    <source>
        <dbReference type="SAM" id="MobiDB-lite"/>
    </source>
</evidence>
<gene>
    <name evidence="3" type="primary">LOC102367397</name>
</gene>
<dbReference type="STRING" id="7897.ENSLACP00000000944"/>
<dbReference type="EMBL" id="AFYH01267539">
    <property type="status" value="NOT_ANNOTATED_CDS"/>
    <property type="molecule type" value="Genomic_DNA"/>
</dbReference>